<dbReference type="Pfam" id="PF07813">
    <property type="entry name" value="LTXXQ"/>
    <property type="match status" value="1"/>
</dbReference>
<name>A0ABV2Q7Y9_9BURK</name>
<dbReference type="Gene3D" id="1.20.120.1490">
    <property type="match status" value="1"/>
</dbReference>
<evidence type="ECO:0000313" key="1">
    <source>
        <dbReference type="EMBL" id="MET4576703.1"/>
    </source>
</evidence>
<dbReference type="InterPro" id="IPR012899">
    <property type="entry name" value="LTXXQ"/>
</dbReference>
<proteinExistence type="predicted"/>
<organism evidence="1 2">
    <name type="scientific">Ottowia thiooxydans</name>
    <dbReference type="NCBI Taxonomy" id="219182"/>
    <lineage>
        <taxon>Bacteria</taxon>
        <taxon>Pseudomonadati</taxon>
        <taxon>Pseudomonadota</taxon>
        <taxon>Betaproteobacteria</taxon>
        <taxon>Burkholderiales</taxon>
        <taxon>Comamonadaceae</taxon>
        <taxon>Ottowia</taxon>
    </lineage>
</organism>
<dbReference type="RefSeq" id="WP_354442767.1">
    <property type="nucleotide sequence ID" value="NZ_JBEPSH010000003.1"/>
</dbReference>
<evidence type="ECO:0000313" key="2">
    <source>
        <dbReference type="Proteomes" id="UP001549320"/>
    </source>
</evidence>
<gene>
    <name evidence="1" type="ORF">ABIE13_001812</name>
</gene>
<reference evidence="1 2" key="1">
    <citation type="submission" date="2024-06" db="EMBL/GenBank/DDBJ databases">
        <title>Sorghum-associated microbial communities from plants grown in Nebraska, USA.</title>
        <authorList>
            <person name="Schachtman D."/>
        </authorList>
    </citation>
    <scope>NUCLEOTIDE SEQUENCE [LARGE SCALE GENOMIC DNA]</scope>
    <source>
        <strain evidence="1 2">2709</strain>
    </source>
</reference>
<dbReference type="Proteomes" id="UP001549320">
    <property type="component" value="Unassembled WGS sequence"/>
</dbReference>
<accession>A0ABV2Q7Y9</accession>
<sequence length="155" mass="17078">MKSWIKRTLFGVVGASILLGGLTACGTRGEGRWQTSAEDSAKFRGKMIERVSSKLDLNADQKQRLTVVADKLHAQRTALMGSSANPRADITALVAGEKFDRTRAQALVTEKTAALNSQSPEVITALGDFYDSLNPAQQQKVRDFMNRRSRWSRHG</sequence>
<keyword evidence="2" id="KW-1185">Reference proteome</keyword>
<dbReference type="EMBL" id="JBEPSH010000003">
    <property type="protein sequence ID" value="MET4576703.1"/>
    <property type="molecule type" value="Genomic_DNA"/>
</dbReference>
<dbReference type="PROSITE" id="PS51257">
    <property type="entry name" value="PROKAR_LIPOPROTEIN"/>
    <property type="match status" value="1"/>
</dbReference>
<comment type="caution">
    <text evidence="1">The sequence shown here is derived from an EMBL/GenBank/DDBJ whole genome shotgun (WGS) entry which is preliminary data.</text>
</comment>
<protein>
    <submittedName>
        <fullName evidence="1">Protein CpxP</fullName>
    </submittedName>
</protein>